<feature type="region of interest" description="Disordered" evidence="5">
    <location>
        <begin position="81"/>
        <end position="112"/>
    </location>
</feature>
<keyword evidence="7" id="KW-1185">Reference proteome</keyword>
<evidence type="ECO:0000313" key="6">
    <source>
        <dbReference type="EMBL" id="CAI9766233.1"/>
    </source>
</evidence>
<dbReference type="EMBL" id="OU503043">
    <property type="protein sequence ID" value="CAI9766233.1"/>
    <property type="molecule type" value="Genomic_DNA"/>
</dbReference>
<comment type="subcellular location">
    <subcellularLocation>
        <location evidence="1">Nucleus</location>
    </subcellularLocation>
</comment>
<dbReference type="AlphaFoldDB" id="A0AAD1ZCB7"/>
<evidence type="ECO:0000256" key="3">
    <source>
        <dbReference type="ARBA" id="ARBA00023204"/>
    </source>
</evidence>
<evidence type="ECO:0000256" key="1">
    <source>
        <dbReference type="ARBA" id="ARBA00004123"/>
    </source>
</evidence>
<sequence>MSTKRKSTPGADKASGTREVWWPTDRMFYEGIIDFFDSVKKKHKILDNDGDEDKLNLRKERWEDVDNSSVVDVGQPVEFVSTDTPSEMQTKKAKTNPEASSKDGKMKLSHKSKLKNTGSIELTFIFFQN</sequence>
<keyword evidence="3" id="KW-0234">DNA repair</keyword>
<name>A0AAD1ZCB7_9LAMI</name>
<dbReference type="GO" id="GO:0000785">
    <property type="term" value="C:chromatin"/>
    <property type="evidence" value="ECO:0007669"/>
    <property type="project" value="TreeGrafter"/>
</dbReference>
<evidence type="ECO:0000256" key="2">
    <source>
        <dbReference type="ARBA" id="ARBA00022763"/>
    </source>
</evidence>
<accession>A0AAD1ZCB7</accession>
<dbReference type="PANTHER" id="PTHR12663:SF69">
    <property type="entry name" value="SISTER CHROMATID COHESION PROTEIN PDS5 HOMOLOG E"/>
    <property type="match status" value="1"/>
</dbReference>
<keyword evidence="2" id="KW-0227">DNA damage</keyword>
<protein>
    <submittedName>
        <fullName evidence="6">Uncharacterized protein</fullName>
    </submittedName>
</protein>
<dbReference type="GO" id="GO:0006281">
    <property type="term" value="P:DNA repair"/>
    <property type="evidence" value="ECO:0007669"/>
    <property type="project" value="UniProtKB-KW"/>
</dbReference>
<dbReference type="Proteomes" id="UP000834106">
    <property type="component" value="Chromosome 8"/>
</dbReference>
<evidence type="ECO:0000256" key="5">
    <source>
        <dbReference type="SAM" id="MobiDB-lite"/>
    </source>
</evidence>
<keyword evidence="4" id="KW-0539">Nucleus</keyword>
<evidence type="ECO:0000256" key="4">
    <source>
        <dbReference type="ARBA" id="ARBA00023242"/>
    </source>
</evidence>
<dbReference type="CDD" id="cd20404">
    <property type="entry name" value="Tudor_Agenet_AtEML-like"/>
    <property type="match status" value="1"/>
</dbReference>
<reference evidence="6" key="1">
    <citation type="submission" date="2023-05" db="EMBL/GenBank/DDBJ databases">
        <authorList>
            <person name="Huff M."/>
        </authorList>
    </citation>
    <scope>NUCLEOTIDE SEQUENCE</scope>
</reference>
<proteinExistence type="predicted"/>
<dbReference type="PANTHER" id="PTHR12663">
    <property type="entry name" value="ANDROGEN INDUCED INHIBITOR OF PROLIFERATION AS3 / PDS5-RELATED"/>
    <property type="match status" value="1"/>
</dbReference>
<organism evidence="6 7">
    <name type="scientific">Fraxinus pennsylvanica</name>
    <dbReference type="NCBI Taxonomy" id="56036"/>
    <lineage>
        <taxon>Eukaryota</taxon>
        <taxon>Viridiplantae</taxon>
        <taxon>Streptophyta</taxon>
        <taxon>Embryophyta</taxon>
        <taxon>Tracheophyta</taxon>
        <taxon>Spermatophyta</taxon>
        <taxon>Magnoliopsida</taxon>
        <taxon>eudicotyledons</taxon>
        <taxon>Gunneridae</taxon>
        <taxon>Pentapetalae</taxon>
        <taxon>asterids</taxon>
        <taxon>lamiids</taxon>
        <taxon>Lamiales</taxon>
        <taxon>Oleaceae</taxon>
        <taxon>Oleeae</taxon>
        <taxon>Fraxinus</taxon>
    </lineage>
</organism>
<dbReference type="GO" id="GO:0005634">
    <property type="term" value="C:nucleus"/>
    <property type="evidence" value="ECO:0007669"/>
    <property type="project" value="UniProtKB-SubCell"/>
</dbReference>
<gene>
    <name evidence="6" type="ORF">FPE_LOCUS13663</name>
</gene>
<dbReference type="InterPro" id="IPR039776">
    <property type="entry name" value="Pds5"/>
</dbReference>
<evidence type="ECO:0000313" key="7">
    <source>
        <dbReference type="Proteomes" id="UP000834106"/>
    </source>
</evidence>
<dbReference type="GO" id="GO:0007064">
    <property type="term" value="P:mitotic sister chromatid cohesion"/>
    <property type="evidence" value="ECO:0007669"/>
    <property type="project" value="InterPro"/>
</dbReference>